<organism evidence="2 3">
    <name type="scientific">Reyranella aquatilis</name>
    <dbReference type="NCBI Taxonomy" id="2035356"/>
    <lineage>
        <taxon>Bacteria</taxon>
        <taxon>Pseudomonadati</taxon>
        <taxon>Pseudomonadota</taxon>
        <taxon>Alphaproteobacteria</taxon>
        <taxon>Hyphomicrobiales</taxon>
        <taxon>Reyranellaceae</taxon>
        <taxon>Reyranella</taxon>
    </lineage>
</organism>
<evidence type="ECO:0000313" key="3">
    <source>
        <dbReference type="Proteomes" id="UP001198862"/>
    </source>
</evidence>
<dbReference type="Pfam" id="PF18870">
    <property type="entry name" value="HEPN_RES_NTD1"/>
    <property type="match status" value="1"/>
</dbReference>
<dbReference type="SMART" id="SM00953">
    <property type="entry name" value="RES"/>
    <property type="match status" value="1"/>
</dbReference>
<dbReference type="Pfam" id="PF08808">
    <property type="entry name" value="RES"/>
    <property type="match status" value="1"/>
</dbReference>
<dbReference type="EMBL" id="JAJISD010000007">
    <property type="protein sequence ID" value="MCC8430650.1"/>
    <property type="molecule type" value="Genomic_DNA"/>
</dbReference>
<evidence type="ECO:0000259" key="1">
    <source>
        <dbReference type="SMART" id="SM00953"/>
    </source>
</evidence>
<dbReference type="Proteomes" id="UP001198862">
    <property type="component" value="Unassembled WGS sequence"/>
</dbReference>
<dbReference type="InterPro" id="IPR041206">
    <property type="entry name" value="HEPN/RES_NTD1"/>
</dbReference>
<name>A0ABS8KX72_9HYPH</name>
<keyword evidence="3" id="KW-1185">Reference proteome</keyword>
<proteinExistence type="predicted"/>
<dbReference type="InterPro" id="IPR014914">
    <property type="entry name" value="RES_dom"/>
</dbReference>
<gene>
    <name evidence="2" type="ORF">LJ725_16895</name>
</gene>
<reference evidence="2 3" key="1">
    <citation type="submission" date="2021-11" db="EMBL/GenBank/DDBJ databases">
        <authorList>
            <person name="Lee D.-H."/>
            <person name="Kim S.-B."/>
        </authorList>
    </citation>
    <scope>NUCLEOTIDE SEQUENCE [LARGE SCALE GENOMIC DNA]</scope>
    <source>
        <strain evidence="2 3">KCTC 52223</strain>
    </source>
</reference>
<dbReference type="RefSeq" id="WP_230551803.1">
    <property type="nucleotide sequence ID" value="NZ_JAJISD010000007.1"/>
</dbReference>
<feature type="domain" description="RES" evidence="1">
    <location>
        <begin position="230"/>
        <end position="387"/>
    </location>
</feature>
<sequence>MTEDVDTEDLKLRLICCDCVGEVFLSNEIESSGKDGNCNYCGGVGKTFTLEQLAVRISTAFGQHYERTDPNPTGFEYAMMRDKESTYDWSRHGELVTDVIQEAALIDEQPAIDIQQILRDENAGDPTDWSGDEQEFDDESHYEPKKFDDETWQREWRQFERSLKTESRFFSEEARAHLTRLFDGVATMRTQSGAGVIVEAGPEEELPIHGFYRARAFESWSNLETALTDPAQNLGPPPPTLAQGGRMNARGIAVFYGADEPETALAEVRPPVGANVVVARFMLVRRVRLLDLKALAEILEKGSIFDPIYAARKERALFLERLLRRMTMPVMPSDEALEYLATQAVADFLASRIEPELDGILFPSVQVPGRKSNVVLFQKAARIAAIKYPKGTKLSVDTGIFNGEEWEHQLTVVEEVPPPESGKSLPPPFDQTGMGGLSDIDWDPDPDLDKRPMTLDVDLTSLEVRKVTGVHFHTDNEKVDRKCIKRQRHPGQSDF</sequence>
<protein>
    <submittedName>
        <fullName evidence="2">RES domain-containing protein</fullName>
    </submittedName>
</protein>
<accession>A0ABS8KX72</accession>
<evidence type="ECO:0000313" key="2">
    <source>
        <dbReference type="EMBL" id="MCC8430650.1"/>
    </source>
</evidence>
<comment type="caution">
    <text evidence="2">The sequence shown here is derived from an EMBL/GenBank/DDBJ whole genome shotgun (WGS) entry which is preliminary data.</text>
</comment>